<evidence type="ECO:0000256" key="2">
    <source>
        <dbReference type="ARBA" id="ARBA00022741"/>
    </source>
</evidence>
<dbReference type="EMBL" id="JAFBDT010000013">
    <property type="protein sequence ID" value="MBM7562195.1"/>
    <property type="molecule type" value="Genomic_DNA"/>
</dbReference>
<evidence type="ECO:0000259" key="13">
    <source>
        <dbReference type="PROSITE" id="PS51217"/>
    </source>
</evidence>
<dbReference type="Gene3D" id="1.10.10.160">
    <property type="match status" value="1"/>
</dbReference>
<evidence type="ECO:0000256" key="5">
    <source>
        <dbReference type="ARBA" id="ARBA00022840"/>
    </source>
</evidence>
<evidence type="ECO:0000256" key="8">
    <source>
        <dbReference type="ARBA" id="ARBA00034617"/>
    </source>
</evidence>
<feature type="binding site" evidence="11">
    <location>
        <begin position="25"/>
        <end position="32"/>
    </location>
    <ligand>
        <name>ATP</name>
        <dbReference type="ChEBI" id="CHEBI:30616"/>
    </ligand>
</feature>
<dbReference type="InterPro" id="IPR000212">
    <property type="entry name" value="DNA_helicase_UvrD/REP"/>
</dbReference>
<evidence type="ECO:0000256" key="4">
    <source>
        <dbReference type="ARBA" id="ARBA00022806"/>
    </source>
</evidence>
<proteinExistence type="inferred from homology"/>
<dbReference type="CDD" id="cd17932">
    <property type="entry name" value="DEXQc_UvrD"/>
    <property type="match status" value="1"/>
</dbReference>
<evidence type="ECO:0000256" key="7">
    <source>
        <dbReference type="ARBA" id="ARBA00023235"/>
    </source>
</evidence>
<dbReference type="RefSeq" id="WP_204664370.1">
    <property type="nucleotide sequence ID" value="NZ_JAFBDT010000013.1"/>
</dbReference>
<evidence type="ECO:0000256" key="11">
    <source>
        <dbReference type="PROSITE-ProRule" id="PRU00560"/>
    </source>
</evidence>
<keyword evidence="4 11" id="KW-0347">Helicase</keyword>
<dbReference type="Proteomes" id="UP000767854">
    <property type="component" value="Unassembled WGS sequence"/>
</dbReference>
<comment type="similarity">
    <text evidence="1">Belongs to the helicase family. UvrD subfamily.</text>
</comment>
<dbReference type="Pfam" id="PF13361">
    <property type="entry name" value="UvrD_C"/>
    <property type="match status" value="1"/>
</dbReference>
<feature type="domain" description="UvrD-like helicase C-terminal" evidence="13">
    <location>
        <begin position="283"/>
        <end position="541"/>
    </location>
</feature>
<comment type="catalytic activity">
    <reaction evidence="10">
        <text>ATP + H2O = ADP + phosphate + H(+)</text>
        <dbReference type="Rhea" id="RHEA:13065"/>
        <dbReference type="ChEBI" id="CHEBI:15377"/>
        <dbReference type="ChEBI" id="CHEBI:15378"/>
        <dbReference type="ChEBI" id="CHEBI:30616"/>
        <dbReference type="ChEBI" id="CHEBI:43474"/>
        <dbReference type="ChEBI" id="CHEBI:456216"/>
        <dbReference type="EC" id="5.6.2.4"/>
    </reaction>
</comment>
<dbReference type="GO" id="GO:0003678">
    <property type="term" value="F:DNA helicase activity"/>
    <property type="evidence" value="ECO:0007669"/>
    <property type="project" value="UniProtKB-EC"/>
</dbReference>
<dbReference type="PANTHER" id="PTHR11070">
    <property type="entry name" value="UVRD / RECB / PCRA DNA HELICASE FAMILY MEMBER"/>
    <property type="match status" value="1"/>
</dbReference>
<evidence type="ECO:0000313" key="15">
    <source>
        <dbReference type="Proteomes" id="UP000767854"/>
    </source>
</evidence>
<evidence type="ECO:0000256" key="10">
    <source>
        <dbReference type="ARBA" id="ARBA00048988"/>
    </source>
</evidence>
<evidence type="ECO:0000256" key="9">
    <source>
        <dbReference type="ARBA" id="ARBA00034808"/>
    </source>
</evidence>
<dbReference type="EC" id="5.6.2.4" evidence="9"/>
<dbReference type="InterPro" id="IPR013986">
    <property type="entry name" value="DExx_box_DNA_helicase_dom_sf"/>
</dbReference>
<keyword evidence="2 11" id="KW-0547">Nucleotide-binding</keyword>
<protein>
    <recommendedName>
        <fullName evidence="9">DNA 3'-5' helicase</fullName>
        <ecNumber evidence="9">5.6.2.4</ecNumber>
    </recommendedName>
</protein>
<dbReference type="PANTHER" id="PTHR11070:SF2">
    <property type="entry name" value="ATP-DEPENDENT DNA HELICASE SRS2"/>
    <property type="match status" value="1"/>
</dbReference>
<evidence type="ECO:0000256" key="3">
    <source>
        <dbReference type="ARBA" id="ARBA00022801"/>
    </source>
</evidence>
<dbReference type="Gene3D" id="3.40.50.300">
    <property type="entry name" value="P-loop containing nucleotide triphosphate hydrolases"/>
    <property type="match status" value="2"/>
</dbReference>
<keyword evidence="6" id="KW-0238">DNA-binding</keyword>
<dbReference type="PROSITE" id="PS51217">
    <property type="entry name" value="UVRD_HELICASE_CTER"/>
    <property type="match status" value="1"/>
</dbReference>
<dbReference type="Pfam" id="PF00580">
    <property type="entry name" value="UvrD-helicase"/>
    <property type="match status" value="1"/>
</dbReference>
<evidence type="ECO:0000313" key="14">
    <source>
        <dbReference type="EMBL" id="MBM7562195.1"/>
    </source>
</evidence>
<dbReference type="InterPro" id="IPR014017">
    <property type="entry name" value="DNA_helicase_UvrD-like_C"/>
</dbReference>
<evidence type="ECO:0000259" key="12">
    <source>
        <dbReference type="PROSITE" id="PS51198"/>
    </source>
</evidence>
<dbReference type="PROSITE" id="PS51198">
    <property type="entry name" value="UVRD_HELICASE_ATP_BIND"/>
    <property type="match status" value="1"/>
</dbReference>
<feature type="domain" description="UvrD-like helicase ATP-binding" evidence="12">
    <location>
        <begin position="4"/>
        <end position="282"/>
    </location>
</feature>
<organism evidence="14 15">
    <name type="scientific">Fusibacter tunisiensis</name>
    <dbReference type="NCBI Taxonomy" id="1008308"/>
    <lineage>
        <taxon>Bacteria</taxon>
        <taxon>Bacillati</taxon>
        <taxon>Bacillota</taxon>
        <taxon>Clostridia</taxon>
        <taxon>Eubacteriales</taxon>
        <taxon>Eubacteriales Family XII. Incertae Sedis</taxon>
        <taxon>Fusibacter</taxon>
    </lineage>
</organism>
<reference evidence="14 15" key="1">
    <citation type="submission" date="2021-01" db="EMBL/GenBank/DDBJ databases">
        <title>Genomic Encyclopedia of Type Strains, Phase IV (KMG-IV): sequencing the most valuable type-strain genomes for metagenomic binning, comparative biology and taxonomic classification.</title>
        <authorList>
            <person name="Goeker M."/>
        </authorList>
    </citation>
    <scope>NUCLEOTIDE SEQUENCE [LARGE SCALE GENOMIC DNA]</scope>
    <source>
        <strain evidence="14 15">DSM 24436</strain>
    </source>
</reference>
<keyword evidence="5 11" id="KW-0067">ATP-binding</keyword>
<keyword evidence="7" id="KW-0413">Isomerase</keyword>
<gene>
    <name evidence="14" type="ORF">JOC49_001738</name>
</gene>
<sequence length="628" mass="72555">MTQNNLTPEQNLAVSHFLGPALTLAIPGSGKTTVLIHRLKKLVETHGVSPGEILTVTFSKASATDMKTRCQAQIDSNLAEKFDFMTIHKFAYRLYTHYLKTKNISKRLLEDGSEKYRLLAGIFRHYEDDFLTDDFFESLSSEISLIYNLKLKRTDAHLPNFTWHSIFKMAEAYHLYKHRNHLFDFDDMLYYAIKLLKNNPTILASIHKKYPYIQVDEAQDTSKLQFELIELLAGPSENLFLVADDDQSIYGFRGAYPQYLLEFPQKYPKAKLYHLSTNFRSDGNIVTVASGIIDKNQNRYHKSMSAHNPSVNLPSVVWFDDLYTRNHYLANALKGDGQTAAVLYRNKISALSIMDELIRNGIDFSIKDPPISELNHWLIKDILAFITLAMIPQDLESFERIAFKTNGFISREMLQYVKDNHRGRNIFDCLIQAPFLEDYQTRTQEQLKSNFEALAKLRPFDAIHFIETELGYLDYLKKNSERLSTSMHYSRTRLDAYKALAKPLKTTVELIQRVQELDALIQEHMQTSSKITLSTIHGSKGLEFDTVYMIDVNPKLFPGLRQTENDALEEERRLFYVGITRARYNFELLHCEFVNGAFNQNSKFIEEFMGQPLSDHRFNNITGKPATS</sequence>
<evidence type="ECO:0000256" key="6">
    <source>
        <dbReference type="ARBA" id="ARBA00023125"/>
    </source>
</evidence>
<evidence type="ECO:0000256" key="1">
    <source>
        <dbReference type="ARBA" id="ARBA00009922"/>
    </source>
</evidence>
<comment type="catalytic activity">
    <reaction evidence="8">
        <text>Couples ATP hydrolysis with the unwinding of duplex DNA by translocating in the 3'-5' direction.</text>
        <dbReference type="EC" id="5.6.2.4"/>
    </reaction>
</comment>
<dbReference type="Gene3D" id="1.10.486.10">
    <property type="entry name" value="PCRA, domain 4"/>
    <property type="match status" value="1"/>
</dbReference>
<keyword evidence="3 11" id="KW-0378">Hydrolase</keyword>
<comment type="caution">
    <text evidence="14">The sequence shown here is derived from an EMBL/GenBank/DDBJ whole genome shotgun (WGS) entry which is preliminary data.</text>
</comment>
<dbReference type="SUPFAM" id="SSF52540">
    <property type="entry name" value="P-loop containing nucleoside triphosphate hydrolases"/>
    <property type="match status" value="1"/>
</dbReference>
<name>A0ABS2MS52_9FIRM</name>
<dbReference type="InterPro" id="IPR014016">
    <property type="entry name" value="UvrD-like_ATP-bd"/>
</dbReference>
<keyword evidence="15" id="KW-1185">Reference proteome</keyword>
<dbReference type="GO" id="GO:0016787">
    <property type="term" value="F:hydrolase activity"/>
    <property type="evidence" value="ECO:0007669"/>
    <property type="project" value="UniProtKB-KW"/>
</dbReference>
<dbReference type="InterPro" id="IPR027417">
    <property type="entry name" value="P-loop_NTPase"/>
</dbReference>
<accession>A0ABS2MS52</accession>